<organism evidence="1 2">
    <name type="scientific">Acidithiobacillus ferrivorans</name>
    <dbReference type="NCBI Taxonomy" id="160808"/>
    <lineage>
        <taxon>Bacteria</taxon>
        <taxon>Pseudomonadati</taxon>
        <taxon>Pseudomonadota</taxon>
        <taxon>Acidithiobacillia</taxon>
        <taxon>Acidithiobacillales</taxon>
        <taxon>Acidithiobacillaceae</taxon>
        <taxon>Acidithiobacillus</taxon>
    </lineage>
</organism>
<name>A0A257SUQ9_9PROT</name>
<gene>
    <name evidence="1" type="ORF">B7Z70_10300</name>
</gene>
<dbReference type="AlphaFoldDB" id="A0A257SUQ9"/>
<comment type="caution">
    <text evidence="1">The sequence shown here is derived from an EMBL/GenBank/DDBJ whole genome shotgun (WGS) entry which is preliminary data.</text>
</comment>
<sequence length="109" mass="11934">MHPILQQMGMTHASFMAAPPPPPIYSADRGAERGTLVPSERLTKAIEIGEKNPYHNVGQELQWLSEQFFLSGAVNASAEQIAQAKIREEEMMRRASKGGAIPAEAMSLE</sequence>
<reference evidence="1 2" key="1">
    <citation type="submission" date="2017-03" db="EMBL/GenBank/DDBJ databases">
        <title>Lifting the veil on microbial sulfur biogeochemistry in mining wastewaters.</title>
        <authorList>
            <person name="Kantor R.S."/>
            <person name="Colenbrander Nelson T."/>
            <person name="Marshall S."/>
            <person name="Bennett D."/>
            <person name="Apte S."/>
            <person name="Camacho D."/>
            <person name="Thomas B.C."/>
            <person name="Warren L.A."/>
            <person name="Banfield J.F."/>
        </authorList>
    </citation>
    <scope>NUCLEOTIDE SEQUENCE [LARGE SCALE GENOMIC DNA]</scope>
    <source>
        <strain evidence="1">21-59-9</strain>
    </source>
</reference>
<evidence type="ECO:0000313" key="2">
    <source>
        <dbReference type="Proteomes" id="UP000216779"/>
    </source>
</evidence>
<evidence type="ECO:0000313" key="1">
    <source>
        <dbReference type="EMBL" id="OYV76882.1"/>
    </source>
</evidence>
<protein>
    <submittedName>
        <fullName evidence="1">Uncharacterized protein</fullName>
    </submittedName>
</protein>
<accession>A0A257SUQ9</accession>
<dbReference type="EMBL" id="NCBC01000417">
    <property type="protein sequence ID" value="OYV76882.1"/>
    <property type="molecule type" value="Genomic_DNA"/>
</dbReference>
<dbReference type="Proteomes" id="UP000216779">
    <property type="component" value="Unassembled WGS sequence"/>
</dbReference>
<proteinExistence type="predicted"/>